<evidence type="ECO:0008006" key="4">
    <source>
        <dbReference type="Google" id="ProtNLM"/>
    </source>
</evidence>
<organism evidence="2 3">
    <name type="scientific">Methylobacterium terrae</name>
    <dbReference type="NCBI Taxonomy" id="2202827"/>
    <lineage>
        <taxon>Bacteria</taxon>
        <taxon>Pseudomonadati</taxon>
        <taxon>Pseudomonadota</taxon>
        <taxon>Alphaproteobacteria</taxon>
        <taxon>Hyphomicrobiales</taxon>
        <taxon>Methylobacteriaceae</taxon>
        <taxon>Methylobacterium</taxon>
    </lineage>
</organism>
<dbReference type="AlphaFoldDB" id="A0A2U8WMA4"/>
<feature type="chain" id="PRO_5015940676" description="Curlin associated repeat-containing protein" evidence="1">
    <location>
        <begin position="24"/>
        <end position="438"/>
    </location>
</feature>
<gene>
    <name evidence="2" type="ORF">DK419_14605</name>
</gene>
<evidence type="ECO:0000313" key="3">
    <source>
        <dbReference type="Proteomes" id="UP000245444"/>
    </source>
</evidence>
<feature type="signal peptide" evidence="1">
    <location>
        <begin position="1"/>
        <end position="23"/>
    </location>
</feature>
<dbReference type="KEGG" id="mtea:DK419_14605"/>
<dbReference type="Proteomes" id="UP000245444">
    <property type="component" value="Chromosome"/>
</dbReference>
<dbReference type="RefSeq" id="WP_109959722.1">
    <property type="nucleotide sequence ID" value="NZ_CP029553.1"/>
</dbReference>
<dbReference type="EMBL" id="CP029553">
    <property type="protein sequence ID" value="AWN47395.1"/>
    <property type="molecule type" value="Genomic_DNA"/>
</dbReference>
<reference evidence="2 3" key="1">
    <citation type="submission" date="2018-05" db="EMBL/GenBank/DDBJ databases">
        <title>Complete Genome Sequence of Methylobacterium sp. 17Sr1-28.</title>
        <authorList>
            <person name="Srinivasan S."/>
        </authorList>
    </citation>
    <scope>NUCLEOTIDE SEQUENCE [LARGE SCALE GENOMIC DNA]</scope>
    <source>
        <strain evidence="2 3">17Sr1-28</strain>
    </source>
</reference>
<name>A0A2U8WMA4_9HYPH</name>
<protein>
    <recommendedName>
        <fullName evidence="4">Curlin associated repeat-containing protein</fullName>
    </recommendedName>
</protein>
<proteinExistence type="predicted"/>
<dbReference type="OrthoDB" id="7854205at2"/>
<keyword evidence="3" id="KW-1185">Reference proteome</keyword>
<keyword evidence="1" id="KW-0732">Signal</keyword>
<sequence>MKKHLLALAAGTATLVLATSAFAQSNTAFTSQRDSNNVMDITQSGSGGFVGFSDGQRVDQRGGSGNSLVVRQSGANNVVGATDYNTAQQVLDGAQNGSANTLRIDQSGSGNGVRYSQFGNNNGNLTAGSSNGANNLGPYGGTGFQSPFGGGNNHGGAAGDVARWDYVRQEGTGDQLAIKQDSRDASGANGVISRQNSTASRISLEQLATSSGNNYAYFIQNGGSGNTAAVQQTNLGNVFNLADIRQGDGYVGRSTTASTVNATQSGSALDLFVNQSGQWNQATTSQEVASNTISIFQAGIGYDDLTANKVDASQLSGSGNYLYGYQDGYANSILSRQDGNNNFGYITQIGNSNNVTNRQSGDNHQLIALQVGTGLIVDSTQNGSGQYASIDQNGYNNSYTGLQSGTSNQAYVSQGQNGNIANVVQAGSGNLATIRQNR</sequence>
<evidence type="ECO:0000313" key="2">
    <source>
        <dbReference type="EMBL" id="AWN47395.1"/>
    </source>
</evidence>
<evidence type="ECO:0000256" key="1">
    <source>
        <dbReference type="SAM" id="SignalP"/>
    </source>
</evidence>
<accession>A0A2U8WMA4</accession>